<comment type="caution">
    <text evidence="1">The sequence shown here is derived from an EMBL/GenBank/DDBJ whole genome shotgun (WGS) entry which is preliminary data.</text>
</comment>
<accession>A0A8H8D458</accession>
<protein>
    <submittedName>
        <fullName evidence="1">Uncharacterized protein</fullName>
    </submittedName>
</protein>
<dbReference type="EMBL" id="JAEVHI010000002">
    <property type="protein sequence ID" value="KAG5299133.1"/>
    <property type="molecule type" value="Genomic_DNA"/>
</dbReference>
<organism evidence="1 2">
    <name type="scientific">Ajellomyces capsulatus</name>
    <name type="common">Darling's disease fungus</name>
    <name type="synonym">Histoplasma capsulatum</name>
    <dbReference type="NCBI Taxonomy" id="5037"/>
    <lineage>
        <taxon>Eukaryota</taxon>
        <taxon>Fungi</taxon>
        <taxon>Dikarya</taxon>
        <taxon>Ascomycota</taxon>
        <taxon>Pezizomycotina</taxon>
        <taxon>Eurotiomycetes</taxon>
        <taxon>Eurotiomycetidae</taxon>
        <taxon>Onygenales</taxon>
        <taxon>Ajellomycetaceae</taxon>
        <taxon>Histoplasma</taxon>
    </lineage>
</organism>
<dbReference type="VEuPathDB" id="FungiDB:I7I52_09331"/>
<dbReference type="AlphaFoldDB" id="A0A8H8D458"/>
<gene>
    <name evidence="1" type="ORF">I7I52_09331</name>
</gene>
<sequence length="146" mass="16970">MSKRHHFSTPAQQSRGQLDCHLSQMQSKSTQTCTKIPAYFTINTWLRNEMHRDLLGIGIDLVKSGFTTNVRVLSCMHNILIDTRKALYKSWQWLPSFYFFFSSGLSFPRQSSIAQYAGQFGYEGQPVWLAILEELHWKRKSNSSIF</sequence>
<dbReference type="Proteomes" id="UP000670092">
    <property type="component" value="Unassembled WGS sequence"/>
</dbReference>
<evidence type="ECO:0000313" key="2">
    <source>
        <dbReference type="Proteomes" id="UP000670092"/>
    </source>
</evidence>
<name>A0A8H8D458_AJECA</name>
<reference evidence="1 2" key="1">
    <citation type="submission" date="2021-01" db="EMBL/GenBank/DDBJ databases">
        <title>Chromosome-level genome assembly of a human fungal pathogen reveals clustering of transcriptionally co-regulated genes.</title>
        <authorList>
            <person name="Voorhies M."/>
            <person name="Cohen S."/>
            <person name="Shea T.P."/>
            <person name="Petrus S."/>
            <person name="Munoz J.F."/>
            <person name="Poplawski S."/>
            <person name="Goldman W.E."/>
            <person name="Michael T."/>
            <person name="Cuomo C.A."/>
            <person name="Sil A."/>
            <person name="Beyhan S."/>
        </authorList>
    </citation>
    <scope>NUCLEOTIDE SEQUENCE [LARGE SCALE GENOMIC DNA]</scope>
    <source>
        <strain evidence="1 2">G184AR</strain>
    </source>
</reference>
<proteinExistence type="predicted"/>
<evidence type="ECO:0000313" key="1">
    <source>
        <dbReference type="EMBL" id="KAG5299133.1"/>
    </source>
</evidence>